<dbReference type="FunCoup" id="A0A066VCY7">
    <property type="interactions" value="236"/>
</dbReference>
<evidence type="ECO:0000256" key="1">
    <source>
        <dbReference type="ARBA" id="ARBA00004273"/>
    </source>
</evidence>
<evidence type="ECO:0000313" key="13">
    <source>
        <dbReference type="Proteomes" id="UP000027361"/>
    </source>
</evidence>
<dbReference type="GO" id="GO:0004408">
    <property type="term" value="F:holocytochrome-c synthase activity"/>
    <property type="evidence" value="ECO:0007669"/>
    <property type="project" value="UniProtKB-EC"/>
</dbReference>
<keyword evidence="7 10" id="KW-0496">Mitochondrion</keyword>
<evidence type="ECO:0000256" key="10">
    <source>
        <dbReference type="RuleBase" id="RU363130"/>
    </source>
</evidence>
<dbReference type="PANTHER" id="PTHR12743:SF0">
    <property type="entry name" value="HOLOCYTOCHROME C-TYPE SYNTHASE"/>
    <property type="match status" value="1"/>
</dbReference>
<evidence type="ECO:0000256" key="11">
    <source>
        <dbReference type="SAM" id="MobiDB-lite"/>
    </source>
</evidence>
<keyword evidence="4 10" id="KW-0479">Metal-binding</keyword>
<dbReference type="OMA" id="SCPVDHK"/>
<accession>A0A066VCY7</accession>
<dbReference type="GeneID" id="25265132"/>
<dbReference type="AlphaFoldDB" id="A0A066VCY7"/>
<name>A0A066VCY7_TILAU</name>
<dbReference type="InParanoid" id="A0A066VCY7"/>
<comment type="catalytic activity">
    <reaction evidence="10">
        <text>holo-[cytochrome c] = apo-[cytochrome c] + heme b</text>
        <dbReference type="Rhea" id="RHEA:22648"/>
        <dbReference type="Rhea" id="RHEA-COMP:10725"/>
        <dbReference type="Rhea" id="RHEA-COMP:10726"/>
        <dbReference type="ChEBI" id="CHEBI:29950"/>
        <dbReference type="ChEBI" id="CHEBI:60344"/>
        <dbReference type="ChEBI" id="CHEBI:83739"/>
        <dbReference type="EC" id="4.4.1.17"/>
    </reaction>
</comment>
<keyword evidence="13" id="KW-1185">Reference proteome</keyword>
<dbReference type="Pfam" id="PF01265">
    <property type="entry name" value="Cyto_heme_lyase"/>
    <property type="match status" value="1"/>
</dbReference>
<evidence type="ECO:0000256" key="9">
    <source>
        <dbReference type="ARBA" id="ARBA00023239"/>
    </source>
</evidence>
<dbReference type="Proteomes" id="UP000027361">
    <property type="component" value="Unassembled WGS sequence"/>
</dbReference>
<keyword evidence="3 10" id="KW-0349">Heme</keyword>
<feature type="region of interest" description="Disordered" evidence="11">
    <location>
        <begin position="1"/>
        <end position="46"/>
    </location>
</feature>
<dbReference type="STRING" id="1037660.A0A066VCY7"/>
<dbReference type="GO" id="GO:0046872">
    <property type="term" value="F:metal ion binding"/>
    <property type="evidence" value="ECO:0007669"/>
    <property type="project" value="UniProtKB-KW"/>
</dbReference>
<keyword evidence="5 10" id="KW-0999">Mitochondrion inner membrane</keyword>
<evidence type="ECO:0000256" key="5">
    <source>
        <dbReference type="ARBA" id="ARBA00022792"/>
    </source>
</evidence>
<dbReference type="EC" id="4.4.1.17" evidence="10"/>
<reference evidence="12 13" key="1">
    <citation type="submission" date="2014-05" db="EMBL/GenBank/DDBJ databases">
        <title>Draft genome sequence of a rare smut relative, Tilletiaria anomala UBC 951.</title>
        <authorList>
            <consortium name="DOE Joint Genome Institute"/>
            <person name="Toome M."/>
            <person name="Kuo A."/>
            <person name="Henrissat B."/>
            <person name="Lipzen A."/>
            <person name="Tritt A."/>
            <person name="Yoshinaga Y."/>
            <person name="Zane M."/>
            <person name="Barry K."/>
            <person name="Grigoriev I.V."/>
            <person name="Spatafora J.W."/>
            <person name="Aimea M.C."/>
        </authorList>
    </citation>
    <scope>NUCLEOTIDE SEQUENCE [LARGE SCALE GENOMIC DNA]</scope>
    <source>
        <strain evidence="12 13">UBC 951</strain>
    </source>
</reference>
<keyword evidence="8 10" id="KW-0472">Membrane</keyword>
<protein>
    <recommendedName>
        <fullName evidence="10">Holocytochrome c-type synthase</fullName>
        <ecNumber evidence="10">4.4.1.17</ecNumber>
    </recommendedName>
</protein>
<dbReference type="RefSeq" id="XP_013241093.1">
    <property type="nucleotide sequence ID" value="XM_013385639.1"/>
</dbReference>
<feature type="region of interest" description="Disordered" evidence="11">
    <location>
        <begin position="89"/>
        <end position="127"/>
    </location>
</feature>
<feature type="compositionally biased region" description="Low complexity" evidence="11">
    <location>
        <begin position="24"/>
        <end position="46"/>
    </location>
</feature>
<comment type="subcellular location">
    <subcellularLocation>
        <location evidence="1 10">Mitochondrion inner membrane</location>
    </subcellularLocation>
</comment>
<evidence type="ECO:0000256" key="6">
    <source>
        <dbReference type="ARBA" id="ARBA00023004"/>
    </source>
</evidence>
<dbReference type="HOGENOM" id="CLU_048602_1_1_1"/>
<comment type="function">
    <text evidence="10">Lyase that catalyzes the covalent linking of the heme group to the cytochrome C apoprotein to produce the mature functional cytochrome.</text>
</comment>
<evidence type="ECO:0000256" key="3">
    <source>
        <dbReference type="ARBA" id="ARBA00022617"/>
    </source>
</evidence>
<comment type="caution">
    <text evidence="12">The sequence shown here is derived from an EMBL/GenBank/DDBJ whole genome shotgun (WGS) entry which is preliminary data.</text>
</comment>
<dbReference type="EMBL" id="JMSN01000102">
    <property type="protein sequence ID" value="KDN39612.1"/>
    <property type="molecule type" value="Genomic_DNA"/>
</dbReference>
<gene>
    <name evidence="12" type="ORF">K437DRAFT_258983</name>
</gene>
<keyword evidence="6 10" id="KW-0408">Iron</keyword>
<evidence type="ECO:0000256" key="2">
    <source>
        <dbReference type="ARBA" id="ARBA00007255"/>
    </source>
</evidence>
<dbReference type="GO" id="GO:0005743">
    <property type="term" value="C:mitochondrial inner membrane"/>
    <property type="evidence" value="ECO:0007669"/>
    <property type="project" value="UniProtKB-SubCell"/>
</dbReference>
<proteinExistence type="inferred from homology"/>
<evidence type="ECO:0000256" key="8">
    <source>
        <dbReference type="ARBA" id="ARBA00023136"/>
    </source>
</evidence>
<sequence length="306" mass="33704">MTSTDGNACPVDHDTRQVWLQQQSSSSSVPSPSASTPSKAPLSLSNNSAAAFRRQHVFKANPRNNDAARAEAYFRTRLSPTSLASIDAATAQRPSLSQERVISSIPRSRTDDSGPTPADTSNPNDHWVYPSPSQFFNALQRKNHNPQAADMTIVVPIHNAVNERAWQQINAWENHFHPSSKEKCGGIKLISFQGKPKELTWKAWAKTTFLGYMEPFDRHDWLVDRCGQEVRYIIDFYTGKSAESSHPRGDSGLVGAASSTARAGPSLSFYLDVRPAPDSIDNLRMRASRLFAGPPRQQADTPTSAV</sequence>
<evidence type="ECO:0000256" key="4">
    <source>
        <dbReference type="ARBA" id="ARBA00022723"/>
    </source>
</evidence>
<keyword evidence="9 10" id="KW-0456">Lyase</keyword>
<feature type="compositionally biased region" description="Polar residues" evidence="11">
    <location>
        <begin position="92"/>
        <end position="107"/>
    </location>
</feature>
<evidence type="ECO:0000256" key="7">
    <source>
        <dbReference type="ARBA" id="ARBA00023128"/>
    </source>
</evidence>
<evidence type="ECO:0000313" key="12">
    <source>
        <dbReference type="EMBL" id="KDN39612.1"/>
    </source>
</evidence>
<dbReference type="PROSITE" id="PS00822">
    <property type="entry name" value="CYTO_HEME_LYASE_2"/>
    <property type="match status" value="1"/>
</dbReference>
<organism evidence="12 13">
    <name type="scientific">Tilletiaria anomala (strain ATCC 24038 / CBS 436.72 / UBC 951)</name>
    <dbReference type="NCBI Taxonomy" id="1037660"/>
    <lineage>
        <taxon>Eukaryota</taxon>
        <taxon>Fungi</taxon>
        <taxon>Dikarya</taxon>
        <taxon>Basidiomycota</taxon>
        <taxon>Ustilaginomycotina</taxon>
        <taxon>Exobasidiomycetes</taxon>
        <taxon>Georgefischeriales</taxon>
        <taxon>Tilletiariaceae</taxon>
        <taxon>Tilletiaria</taxon>
    </lineage>
</organism>
<dbReference type="InterPro" id="IPR000511">
    <property type="entry name" value="Holocyt_c/c1_synthase"/>
</dbReference>
<dbReference type="OrthoDB" id="4243at2759"/>
<dbReference type="PROSITE" id="PS00821">
    <property type="entry name" value="CYTO_HEME_LYASE_1"/>
    <property type="match status" value="1"/>
</dbReference>
<comment type="similarity">
    <text evidence="2 10">Belongs to the cytochrome c-type heme lyase family.</text>
</comment>
<dbReference type="PANTHER" id="PTHR12743">
    <property type="entry name" value="CYTOCHROME C1 HEME LYASE"/>
    <property type="match status" value="1"/>
</dbReference>